<dbReference type="InterPro" id="IPR017900">
    <property type="entry name" value="4Fe4S_Fe_S_CS"/>
</dbReference>
<evidence type="ECO:0000256" key="4">
    <source>
        <dbReference type="ARBA" id="ARBA00023004"/>
    </source>
</evidence>
<comment type="caution">
    <text evidence="7">The sequence shown here is derived from an EMBL/GenBank/DDBJ whole genome shotgun (WGS) entry which is preliminary data.</text>
</comment>
<dbReference type="InterPro" id="IPR004496">
    <property type="entry name" value="NapF"/>
</dbReference>
<dbReference type="Pfam" id="PF12800">
    <property type="entry name" value="Fer4_4"/>
    <property type="match status" value="1"/>
</dbReference>
<dbReference type="NCBIfam" id="TIGR00402">
    <property type="entry name" value="napF"/>
    <property type="match status" value="1"/>
</dbReference>
<dbReference type="InterPro" id="IPR017896">
    <property type="entry name" value="4Fe4S_Fe-S-bd"/>
</dbReference>
<evidence type="ECO:0000256" key="3">
    <source>
        <dbReference type="ARBA" id="ARBA00022737"/>
    </source>
</evidence>
<dbReference type="CDD" id="cd10564">
    <property type="entry name" value="NapF_like"/>
    <property type="match status" value="1"/>
</dbReference>
<protein>
    <submittedName>
        <fullName evidence="7">Putative ferredoxin</fullName>
    </submittedName>
</protein>
<dbReference type="GO" id="GO:0046872">
    <property type="term" value="F:metal ion binding"/>
    <property type="evidence" value="ECO:0007669"/>
    <property type="project" value="UniProtKB-KW"/>
</dbReference>
<feature type="domain" description="4Fe-4S ferredoxin-type" evidence="6">
    <location>
        <begin position="149"/>
        <end position="178"/>
    </location>
</feature>
<keyword evidence="5" id="KW-0411">Iron-sulfur</keyword>
<evidence type="ECO:0000313" key="8">
    <source>
        <dbReference type="Proteomes" id="UP000010297"/>
    </source>
</evidence>
<keyword evidence="1" id="KW-0004">4Fe-4S</keyword>
<keyword evidence="4" id="KW-0408">Iron</keyword>
<dbReference type="EMBL" id="BAFF01000005">
    <property type="protein sequence ID" value="GAB52198.1"/>
    <property type="molecule type" value="Genomic_DNA"/>
</dbReference>
<gene>
    <name evidence="7" type="ORF">EH105704_05_02035</name>
</gene>
<dbReference type="AlphaFoldDB" id="H5V2J0"/>
<feature type="domain" description="4Fe-4S ferredoxin-type" evidence="6">
    <location>
        <begin position="82"/>
        <end position="111"/>
    </location>
</feature>
<dbReference type="Pfam" id="PF00037">
    <property type="entry name" value="Fer4"/>
    <property type="match status" value="1"/>
</dbReference>
<reference evidence="7 8" key="1">
    <citation type="submission" date="2012-02" db="EMBL/GenBank/DDBJ databases">
        <title>Whole genome shotgun sequence of Escherichia hermannii NBRC 105704.</title>
        <authorList>
            <person name="Yoshida I."/>
            <person name="Hosoyama A."/>
            <person name="Tsuchikane K."/>
            <person name="Katsumata H."/>
            <person name="Yamazaki S."/>
            <person name="Fujita N."/>
        </authorList>
    </citation>
    <scope>NUCLEOTIDE SEQUENCE [LARGE SCALE GENOMIC DNA]</scope>
    <source>
        <strain evidence="7 8">NBRC 105704</strain>
    </source>
</reference>
<evidence type="ECO:0000256" key="2">
    <source>
        <dbReference type="ARBA" id="ARBA00022723"/>
    </source>
</evidence>
<dbReference type="PROSITE" id="PS51379">
    <property type="entry name" value="4FE4S_FER_2"/>
    <property type="match status" value="3"/>
</dbReference>
<dbReference type="PANTHER" id="PTHR43687:SF1">
    <property type="entry name" value="FERREDOXIN III"/>
    <property type="match status" value="1"/>
</dbReference>
<dbReference type="InterPro" id="IPR050572">
    <property type="entry name" value="Fe-S_Ferredoxin"/>
</dbReference>
<keyword evidence="8" id="KW-1185">Reference proteome</keyword>
<evidence type="ECO:0000256" key="5">
    <source>
        <dbReference type="ARBA" id="ARBA00023014"/>
    </source>
</evidence>
<dbReference type="RefSeq" id="WP_002435800.1">
    <property type="nucleotide sequence ID" value="NZ_BAFF01000005.1"/>
</dbReference>
<feature type="domain" description="4Fe-4S ferredoxin-type" evidence="6">
    <location>
        <begin position="50"/>
        <end position="79"/>
    </location>
</feature>
<sequence length="178" mass="19473">MNKTERYYQEYMSHRHVSRRGLFRAFVTASRNVAPTASSFPPWPLPPGASSATQFLTACTRCGQCADACPMGVIIQREDGYPQLAIEFASCDGCGQCIEACTTDVLQHQAHFDTRLRPSFSTQCTHASRGCRQCATACPVQACAFTESALPVVNNERCNGCGECMIQCDRQAITLAQC</sequence>
<accession>H5V2J0</accession>
<dbReference type="GO" id="GO:0051539">
    <property type="term" value="F:4 iron, 4 sulfur cluster binding"/>
    <property type="evidence" value="ECO:0007669"/>
    <property type="project" value="UniProtKB-KW"/>
</dbReference>
<dbReference type="PROSITE" id="PS00198">
    <property type="entry name" value="4FE4S_FER_1"/>
    <property type="match status" value="1"/>
</dbReference>
<keyword evidence="3" id="KW-0677">Repeat</keyword>
<name>H5V2J0_ATLHE</name>
<dbReference type="eggNOG" id="COG1145">
    <property type="taxonomic scope" value="Bacteria"/>
</dbReference>
<dbReference type="Gene3D" id="3.30.70.20">
    <property type="match status" value="2"/>
</dbReference>
<proteinExistence type="predicted"/>
<dbReference type="GeneID" id="92828420"/>
<evidence type="ECO:0000259" key="6">
    <source>
        <dbReference type="PROSITE" id="PS51379"/>
    </source>
</evidence>
<dbReference type="Pfam" id="PF13187">
    <property type="entry name" value="Fer4_9"/>
    <property type="match status" value="1"/>
</dbReference>
<keyword evidence="2" id="KW-0479">Metal-binding</keyword>
<organism evidence="7 8">
    <name type="scientific">Atlantibacter hermannii NBRC 105704</name>
    <dbReference type="NCBI Taxonomy" id="1115512"/>
    <lineage>
        <taxon>Bacteria</taxon>
        <taxon>Pseudomonadati</taxon>
        <taxon>Pseudomonadota</taxon>
        <taxon>Gammaproteobacteria</taxon>
        <taxon>Enterobacterales</taxon>
        <taxon>Enterobacteriaceae</taxon>
        <taxon>Atlantibacter</taxon>
    </lineage>
</organism>
<dbReference type="SUPFAM" id="SSF54862">
    <property type="entry name" value="4Fe-4S ferredoxins"/>
    <property type="match status" value="1"/>
</dbReference>
<evidence type="ECO:0000256" key="1">
    <source>
        <dbReference type="ARBA" id="ARBA00022485"/>
    </source>
</evidence>
<evidence type="ECO:0000313" key="7">
    <source>
        <dbReference type="EMBL" id="GAB52198.1"/>
    </source>
</evidence>
<dbReference type="PANTHER" id="PTHR43687">
    <property type="entry name" value="ADENYLYLSULFATE REDUCTASE, BETA SUBUNIT"/>
    <property type="match status" value="1"/>
</dbReference>
<dbReference type="Proteomes" id="UP000010297">
    <property type="component" value="Unassembled WGS sequence"/>
</dbReference>